<keyword evidence="9" id="KW-1185">Reference proteome</keyword>
<evidence type="ECO:0000256" key="1">
    <source>
        <dbReference type="ARBA" id="ARBA00004370"/>
    </source>
</evidence>
<evidence type="ECO:0000256" key="6">
    <source>
        <dbReference type="ARBA" id="ARBA00023026"/>
    </source>
</evidence>
<dbReference type="GO" id="GO:0090729">
    <property type="term" value="F:toxin activity"/>
    <property type="evidence" value="ECO:0007669"/>
    <property type="project" value="UniProtKB-KW"/>
</dbReference>
<name>A0A501WGT8_9RHOB</name>
<dbReference type="PROSITE" id="PS00330">
    <property type="entry name" value="HEMOLYSIN_CALCIUM"/>
    <property type="match status" value="3"/>
</dbReference>
<dbReference type="InterPro" id="IPR011049">
    <property type="entry name" value="Serralysin-like_metalloprot_C"/>
</dbReference>
<dbReference type="SUPFAM" id="SSF51120">
    <property type="entry name" value="beta-Roll"/>
    <property type="match status" value="4"/>
</dbReference>
<sequence>MATYVLTSGDDYLAGTPDADVFDGISSDGTPGAAGGIDMLSGAGGDDDFLLAPGYGDGGAIDGGAGFDRVYLRGDTLGALAFANVEHLLVESYEVALRIDQLSAFAAITLPSGGNIYLTGPGGPIDFSGRVTGTTGVAVNATTLSSGYDVTGTGHADSFANTRHDDVVRGGAGNDRFVGVYRDDASGGADALYGGNGADTFEVRRQDGTIDGGGGDDVVVAAAFQLYSWSPYRGTGDLGDLTFSNVERLVVMSWGVTFATLEQLNAFARITGGNDTGQIMFRVDGAGGSIDFSTRLLLSNERVWLSAVDATSGVGVTGTANADTLVGSGYADTLTGGAGDDDLGGGGGGGDGADLMNGGDGDDDYTADATDTLIDSAGIDTIFAAATFDLRRGPRLQGDFENLTLYHGSGGSADSDGYGNALANVMTGTGGDNTLDGRAGADEMIGGDGDDVYVVDNAGDRVVEQEAGDHGHDTVMSRVAFDLANPDQAAGLLEDLVLTGAGDIRGLGNDLDNILTGNAGANVLDGRGGADTMAGGAGDDRYHVDDAGDQVGEASGGGFDRVFSTVTFSLAGGQAENLALRGSAAINATGNGLANVLTGNPGDNLLNGGGGDDTLGGAAGNDRLNGGAGADTLNGGIGDDMLNGGGGPDALNGGAGLDVFRFNSALGAVDAIIGFNAAADTIEIAKAVMPMLTAKGVLASGLFAANATGSARDADDFILYDTSRGELSYDADGDGAGAAVVFAALSGAPTLTSADLVVI</sequence>
<dbReference type="Pfam" id="PF00353">
    <property type="entry name" value="HemolysinCabind"/>
    <property type="match status" value="6"/>
</dbReference>
<reference evidence="8 9" key="1">
    <citation type="submission" date="2019-06" db="EMBL/GenBank/DDBJ databases">
        <title>A novel bacterium of genus Amaricoccus, isolated from marine sediment.</title>
        <authorList>
            <person name="Huang H."/>
            <person name="Mo K."/>
            <person name="Hu Y."/>
        </authorList>
    </citation>
    <scope>NUCLEOTIDE SEQUENCE [LARGE SCALE GENOMIC DNA]</scope>
    <source>
        <strain evidence="8 9">HB172011</strain>
    </source>
</reference>
<dbReference type="Proteomes" id="UP000319255">
    <property type="component" value="Unassembled WGS sequence"/>
</dbReference>
<dbReference type="PANTHER" id="PTHR38340">
    <property type="entry name" value="S-LAYER PROTEIN"/>
    <property type="match status" value="1"/>
</dbReference>
<comment type="caution">
    <text evidence="8">The sequence shown here is derived from an EMBL/GenBank/DDBJ whole genome shotgun (WGS) entry which is preliminary data.</text>
</comment>
<accession>A0A501WGT8</accession>
<proteinExistence type="predicted"/>
<dbReference type="AlphaFoldDB" id="A0A501WGT8"/>
<evidence type="ECO:0000256" key="4">
    <source>
        <dbReference type="ARBA" id="ARBA00022656"/>
    </source>
</evidence>
<protein>
    <submittedName>
        <fullName evidence="8">Calcium-binding protein</fullName>
    </submittedName>
</protein>
<organism evidence="8 9">
    <name type="scientific">Amaricoccus solimangrovi</name>
    <dbReference type="NCBI Taxonomy" id="2589815"/>
    <lineage>
        <taxon>Bacteria</taxon>
        <taxon>Pseudomonadati</taxon>
        <taxon>Pseudomonadota</taxon>
        <taxon>Alphaproteobacteria</taxon>
        <taxon>Rhodobacterales</taxon>
        <taxon>Paracoccaceae</taxon>
        <taxon>Amaricoccus</taxon>
    </lineage>
</organism>
<dbReference type="InterPro" id="IPR050557">
    <property type="entry name" value="RTX_toxin/Mannuronan_C5-epim"/>
</dbReference>
<keyword evidence="6" id="KW-0843">Virulence</keyword>
<keyword evidence="5" id="KW-0677">Repeat</keyword>
<gene>
    <name evidence="8" type="ORF">FJM51_19445</name>
</gene>
<dbReference type="InterPro" id="IPR003995">
    <property type="entry name" value="RTX_toxin_determinant-A"/>
</dbReference>
<dbReference type="EMBL" id="VFRP01000028">
    <property type="protein sequence ID" value="TPE47695.1"/>
    <property type="molecule type" value="Genomic_DNA"/>
</dbReference>
<keyword evidence="7" id="KW-0472">Membrane</keyword>
<keyword evidence="3" id="KW-0964">Secreted</keyword>
<keyword evidence="4" id="KW-0800">Toxin</keyword>
<evidence type="ECO:0000256" key="3">
    <source>
        <dbReference type="ARBA" id="ARBA00022525"/>
    </source>
</evidence>
<dbReference type="PANTHER" id="PTHR38340:SF1">
    <property type="entry name" value="S-LAYER PROTEIN"/>
    <property type="match status" value="1"/>
</dbReference>
<comment type="subcellular location">
    <subcellularLocation>
        <location evidence="1">Membrane</location>
    </subcellularLocation>
    <subcellularLocation>
        <location evidence="2">Secreted</location>
    </subcellularLocation>
</comment>
<evidence type="ECO:0000256" key="7">
    <source>
        <dbReference type="ARBA" id="ARBA00023136"/>
    </source>
</evidence>
<evidence type="ECO:0000313" key="8">
    <source>
        <dbReference type="EMBL" id="TPE47695.1"/>
    </source>
</evidence>
<evidence type="ECO:0000256" key="5">
    <source>
        <dbReference type="ARBA" id="ARBA00022737"/>
    </source>
</evidence>
<dbReference type="InterPro" id="IPR001343">
    <property type="entry name" value="Hemolysn_Ca-bd"/>
</dbReference>
<dbReference type="OrthoDB" id="9342475at2"/>
<dbReference type="InterPro" id="IPR018511">
    <property type="entry name" value="Hemolysin-typ_Ca-bd_CS"/>
</dbReference>
<evidence type="ECO:0000313" key="9">
    <source>
        <dbReference type="Proteomes" id="UP000319255"/>
    </source>
</evidence>
<dbReference type="GO" id="GO:0016020">
    <property type="term" value="C:membrane"/>
    <property type="evidence" value="ECO:0007669"/>
    <property type="project" value="UniProtKB-SubCell"/>
</dbReference>
<dbReference type="GO" id="GO:0005509">
    <property type="term" value="F:calcium ion binding"/>
    <property type="evidence" value="ECO:0007669"/>
    <property type="project" value="InterPro"/>
</dbReference>
<dbReference type="RefSeq" id="WP_140455799.1">
    <property type="nucleotide sequence ID" value="NZ_VFRP01000028.1"/>
</dbReference>
<dbReference type="PRINTS" id="PR01488">
    <property type="entry name" value="RTXTOXINA"/>
</dbReference>
<evidence type="ECO:0000256" key="2">
    <source>
        <dbReference type="ARBA" id="ARBA00004613"/>
    </source>
</evidence>
<dbReference type="GO" id="GO:0005576">
    <property type="term" value="C:extracellular region"/>
    <property type="evidence" value="ECO:0007669"/>
    <property type="project" value="UniProtKB-SubCell"/>
</dbReference>
<dbReference type="Gene3D" id="2.150.10.10">
    <property type="entry name" value="Serralysin-like metalloprotease, C-terminal"/>
    <property type="match status" value="4"/>
</dbReference>
<dbReference type="PRINTS" id="PR00313">
    <property type="entry name" value="CABNDNGRPT"/>
</dbReference>